<dbReference type="EMBL" id="UAVU01000012">
    <property type="protein sequence ID" value="SQC94113.1"/>
    <property type="molecule type" value="Genomic_DNA"/>
</dbReference>
<sequence>MISSENALLVIDMQQGLFRGPPRHILQTAVLSNICLLIEKARLARVPRIFLPATPGLITPHSQSKVR</sequence>
<dbReference type="SUPFAM" id="SSF52499">
    <property type="entry name" value="Isochorismatase-like hydrolases"/>
    <property type="match status" value="1"/>
</dbReference>
<evidence type="ECO:0000313" key="2">
    <source>
        <dbReference type="EMBL" id="SQC94113.1"/>
    </source>
</evidence>
<name>A0A2X3JDU8_9ENTR</name>
<reference evidence="2 3" key="1">
    <citation type="submission" date="2018-06" db="EMBL/GenBank/DDBJ databases">
        <authorList>
            <consortium name="Pathogen Informatics"/>
            <person name="Doyle S."/>
        </authorList>
    </citation>
    <scope>NUCLEOTIDE SEQUENCE [LARGE SCALE GENOMIC DNA]</scope>
    <source>
        <strain evidence="2 3">NCTC12120</strain>
    </source>
</reference>
<organism evidence="2 3">
    <name type="scientific">Cedecea neteri</name>
    <dbReference type="NCBI Taxonomy" id="158822"/>
    <lineage>
        <taxon>Bacteria</taxon>
        <taxon>Pseudomonadati</taxon>
        <taxon>Pseudomonadota</taxon>
        <taxon>Gammaproteobacteria</taxon>
        <taxon>Enterobacterales</taxon>
        <taxon>Enterobacteriaceae</taxon>
        <taxon>Cedecea</taxon>
    </lineage>
</organism>
<dbReference type="Gene3D" id="3.40.50.850">
    <property type="entry name" value="Isochorismatase-like"/>
    <property type="match status" value="1"/>
</dbReference>
<dbReference type="Pfam" id="PF00857">
    <property type="entry name" value="Isochorismatase"/>
    <property type="match status" value="1"/>
</dbReference>
<evidence type="ECO:0000259" key="1">
    <source>
        <dbReference type="Pfam" id="PF00857"/>
    </source>
</evidence>
<dbReference type="Proteomes" id="UP000251197">
    <property type="component" value="Unassembled WGS sequence"/>
</dbReference>
<proteinExistence type="predicted"/>
<dbReference type="InterPro" id="IPR036380">
    <property type="entry name" value="Isochorismatase-like_sf"/>
</dbReference>
<dbReference type="AlphaFoldDB" id="A0A2X3JDU8"/>
<gene>
    <name evidence="2" type="ORF">NCTC12120_07231</name>
</gene>
<accession>A0A2X3JDU8</accession>
<evidence type="ECO:0000313" key="3">
    <source>
        <dbReference type="Proteomes" id="UP000251197"/>
    </source>
</evidence>
<protein>
    <submittedName>
        <fullName evidence="2">Isochorismatase family</fullName>
    </submittedName>
</protein>
<feature type="domain" description="Isochorismatase-like" evidence="1">
    <location>
        <begin position="7"/>
        <end position="56"/>
    </location>
</feature>
<dbReference type="InterPro" id="IPR000868">
    <property type="entry name" value="Isochorismatase-like_dom"/>
</dbReference>